<keyword evidence="6" id="KW-1185">Reference proteome</keyword>
<comment type="similarity">
    <text evidence="1">Belongs to the TTC38 family.</text>
</comment>
<dbReference type="SUPFAM" id="SSF48452">
    <property type="entry name" value="TPR-like"/>
    <property type="match status" value="1"/>
</dbReference>
<dbReference type="InterPro" id="IPR011990">
    <property type="entry name" value="TPR-like_helical_dom_sf"/>
</dbReference>
<proteinExistence type="inferred from homology"/>
<dbReference type="PANTHER" id="PTHR16263:SF4">
    <property type="entry name" value="TETRATRICOPEPTIDE REPEAT PROTEIN 38"/>
    <property type="match status" value="1"/>
</dbReference>
<dbReference type="AlphaFoldDB" id="A0A1H6TEE2"/>
<dbReference type="OrthoDB" id="9815900at2"/>
<dbReference type="STRING" id="1227549.SAMN05444007_102300"/>
<sequence>MTRQDSYGNALSTDSTSATEAYDRGLHLFLGAEYGAVEAFGRAVEADPGFALGHAALARARMMGGGMPGARDAVAHAADLASRPGGADDRERAHIAALDHAIHGRPAEARALVRTHVRDHPRDALAAQLCASVFGLIGFSGEVGREAELLAYTSALLPHYGDDWWMMSMHAISLCETGRVGASQDLMERALELNPRNANAAHFKSHAQYEAGEAEAGRAYLDEWLTGYDARGVLHGHLSWHSALWALHAGDAQALWATVAAHVAPGTGHGLPINVLTDTAAILYRAEIAGLTVDPAHWAALSDYAAQYFPDTGQSFADIHAALAHAMAGDGARLARIAETARGFAGDLVRPVARGWMAMARGDWAAAIDELTPVMAATERLGGSRAQRDLLELAWVNALLKLGRNEEARRSLATRRPILAPKAPVAGYT</sequence>
<keyword evidence="3" id="KW-0677">Repeat</keyword>
<dbReference type="Gene3D" id="1.25.40.10">
    <property type="entry name" value="Tetratricopeptide repeat domain"/>
    <property type="match status" value="1"/>
</dbReference>
<dbReference type="CDD" id="cd05804">
    <property type="entry name" value="StaR_like"/>
    <property type="match status" value="1"/>
</dbReference>
<organism evidence="5 6">
    <name type="scientific">Cribrihabitans marinus</name>
    <dbReference type="NCBI Taxonomy" id="1227549"/>
    <lineage>
        <taxon>Bacteria</taxon>
        <taxon>Pseudomonadati</taxon>
        <taxon>Pseudomonadota</taxon>
        <taxon>Alphaproteobacteria</taxon>
        <taxon>Rhodobacterales</taxon>
        <taxon>Paracoccaceae</taxon>
        <taxon>Cribrihabitans</taxon>
    </lineage>
</organism>
<dbReference type="PANTHER" id="PTHR16263">
    <property type="entry name" value="TETRATRICOPEPTIDE REPEAT PROTEIN 38"/>
    <property type="match status" value="1"/>
</dbReference>
<evidence type="ECO:0000256" key="4">
    <source>
        <dbReference type="ARBA" id="ARBA00022803"/>
    </source>
</evidence>
<evidence type="ECO:0000256" key="1">
    <source>
        <dbReference type="ARBA" id="ARBA00005857"/>
    </source>
</evidence>
<dbReference type="EMBL" id="FNYD01000002">
    <property type="protein sequence ID" value="SEI76544.1"/>
    <property type="molecule type" value="Genomic_DNA"/>
</dbReference>
<dbReference type="RefSeq" id="WP_092362744.1">
    <property type="nucleotide sequence ID" value="NZ_BMGV01000002.1"/>
</dbReference>
<protein>
    <recommendedName>
        <fullName evidence="2">Tetratricopeptide repeat protein 38</fullName>
    </recommendedName>
</protein>
<reference evidence="5 6" key="1">
    <citation type="submission" date="2016-10" db="EMBL/GenBank/DDBJ databases">
        <authorList>
            <person name="de Groot N.N."/>
        </authorList>
    </citation>
    <scope>NUCLEOTIDE SEQUENCE [LARGE SCALE GENOMIC DNA]</scope>
    <source>
        <strain evidence="5 6">DSM 29340</strain>
    </source>
</reference>
<accession>A0A1H6TEE2</accession>
<name>A0A1H6TEE2_9RHOB</name>
<dbReference type="InterPro" id="IPR033891">
    <property type="entry name" value="TTC38"/>
</dbReference>
<dbReference type="Proteomes" id="UP000199379">
    <property type="component" value="Unassembled WGS sequence"/>
</dbReference>
<evidence type="ECO:0000313" key="6">
    <source>
        <dbReference type="Proteomes" id="UP000199379"/>
    </source>
</evidence>
<evidence type="ECO:0000256" key="3">
    <source>
        <dbReference type="ARBA" id="ARBA00022737"/>
    </source>
</evidence>
<evidence type="ECO:0000313" key="5">
    <source>
        <dbReference type="EMBL" id="SEI76544.1"/>
    </source>
</evidence>
<keyword evidence="4" id="KW-0802">TPR repeat</keyword>
<evidence type="ECO:0000256" key="2">
    <source>
        <dbReference type="ARBA" id="ARBA00019992"/>
    </source>
</evidence>
<gene>
    <name evidence="5" type="ORF">SAMN05444007_102300</name>
</gene>